<evidence type="ECO:0000313" key="8">
    <source>
        <dbReference type="EMBL" id="CEN52989.1"/>
    </source>
</evidence>
<dbReference type="RefSeq" id="WP_042007686.1">
    <property type="nucleotide sequence ID" value="NZ_CDOL01000222.1"/>
</dbReference>
<keyword evidence="5" id="KW-0998">Cell outer membrane</keyword>
<protein>
    <recommendedName>
        <fullName evidence="10">RagB/SusD family nutrient uptake outer membrane protein</fullName>
    </recommendedName>
</protein>
<dbReference type="Pfam" id="PF07980">
    <property type="entry name" value="SusD_RagB"/>
    <property type="match status" value="1"/>
</dbReference>
<dbReference type="AlphaFoldDB" id="A0A0B7IQU9"/>
<evidence type="ECO:0008006" key="10">
    <source>
        <dbReference type="Google" id="ProtNLM"/>
    </source>
</evidence>
<proteinExistence type="inferred from homology"/>
<evidence type="ECO:0000256" key="4">
    <source>
        <dbReference type="ARBA" id="ARBA00023136"/>
    </source>
</evidence>
<keyword evidence="4" id="KW-0472">Membrane</keyword>
<evidence type="ECO:0000256" key="1">
    <source>
        <dbReference type="ARBA" id="ARBA00004442"/>
    </source>
</evidence>
<dbReference type="InterPro" id="IPR012944">
    <property type="entry name" value="SusD_RagB_dom"/>
</dbReference>
<name>A0A0B7IQU9_9FLAO</name>
<evidence type="ECO:0000256" key="2">
    <source>
        <dbReference type="ARBA" id="ARBA00006275"/>
    </source>
</evidence>
<evidence type="ECO:0000256" key="5">
    <source>
        <dbReference type="ARBA" id="ARBA00023237"/>
    </source>
</evidence>
<dbReference type="InterPro" id="IPR011990">
    <property type="entry name" value="TPR-like_helical_dom_sf"/>
</dbReference>
<dbReference type="PROSITE" id="PS51257">
    <property type="entry name" value="PROKAR_LIPOPROTEIN"/>
    <property type="match status" value="1"/>
</dbReference>
<dbReference type="Proteomes" id="UP000038200">
    <property type="component" value="Unassembled WGS sequence"/>
</dbReference>
<dbReference type="Pfam" id="PF14322">
    <property type="entry name" value="SusD-like_3"/>
    <property type="match status" value="1"/>
</dbReference>
<feature type="domain" description="SusD-like N-terminal" evidence="7">
    <location>
        <begin position="22"/>
        <end position="239"/>
    </location>
</feature>
<dbReference type="EMBL" id="CDOL01000222">
    <property type="protein sequence ID" value="CEN52989.1"/>
    <property type="molecule type" value="Genomic_DNA"/>
</dbReference>
<evidence type="ECO:0000256" key="3">
    <source>
        <dbReference type="ARBA" id="ARBA00022729"/>
    </source>
</evidence>
<organism evidence="8 9">
    <name type="scientific">Capnocytophaga canis</name>
    <dbReference type="NCBI Taxonomy" id="1848903"/>
    <lineage>
        <taxon>Bacteria</taxon>
        <taxon>Pseudomonadati</taxon>
        <taxon>Bacteroidota</taxon>
        <taxon>Flavobacteriia</taxon>
        <taxon>Flavobacteriales</taxon>
        <taxon>Flavobacteriaceae</taxon>
        <taxon>Capnocytophaga</taxon>
    </lineage>
</organism>
<reference evidence="8 9" key="1">
    <citation type="submission" date="2015-01" db="EMBL/GenBank/DDBJ databases">
        <authorList>
            <person name="Xiang T."/>
            <person name="Song Y."/>
            <person name="Huang L."/>
            <person name="Wang B."/>
            <person name="Wu P."/>
        </authorList>
    </citation>
    <scope>NUCLEOTIDE SEQUENCE [LARGE SCALE GENOMIC DNA]</scope>
    <source>
        <strain evidence="8 9">CcD93</strain>
    </source>
</reference>
<dbReference type="InterPro" id="IPR033985">
    <property type="entry name" value="SusD-like_N"/>
</dbReference>
<comment type="subcellular location">
    <subcellularLocation>
        <location evidence="1">Cell outer membrane</location>
    </subcellularLocation>
</comment>
<evidence type="ECO:0000259" key="6">
    <source>
        <dbReference type="Pfam" id="PF07980"/>
    </source>
</evidence>
<dbReference type="OrthoDB" id="1100079at2"/>
<gene>
    <name evidence="8" type="ORF">CCAND93_340010</name>
</gene>
<feature type="domain" description="RagB/SusD" evidence="6">
    <location>
        <begin position="271"/>
        <end position="520"/>
    </location>
</feature>
<dbReference type="GO" id="GO:0009279">
    <property type="term" value="C:cell outer membrane"/>
    <property type="evidence" value="ECO:0007669"/>
    <property type="project" value="UniProtKB-SubCell"/>
</dbReference>
<accession>A0A0B7IQU9</accession>
<keyword evidence="3" id="KW-0732">Signal</keyword>
<dbReference type="SUPFAM" id="SSF48452">
    <property type="entry name" value="TPR-like"/>
    <property type="match status" value="1"/>
</dbReference>
<sequence>MNRFYKTILIFSLILAVGCSKDFLETKPSNRMGQTDAETTVEGLEAIANGIHNMMYMYNHGGQVGGLGQQGIAAQLDMLGDDMINTKPAYHMPVYRYQDHHKVHADGFINYKTWDYYYTIIQHANKVFLGVEQVDMLPEQRQFILGQAHALRAFAYHNLVQLFAKRYEAGGTNSQLGVIIRTPDKLEDNLPRSTVAEVYAFIDADMEKALEFLKNAPDKKFKNVIRYSTACGIAARIALTKSEWAKAEKYAKLAIDKSGATLQVGNALIDGFNNYSATEWMWGYTQNAEQQGYFSHFNSSYSYNFRGHNKSLRYAVNRDIYDQMGEKDVRRKWWVCLDRGDKIPADADAEYFSGGEKNPKWEVTGQSIKYKALSNSDSRGDAVLMRLAEMYYILAEAQARQGKDSDAQATLNEIMKTRDVDYNTVATGDALKEEIMRNKRIDLWMEGQRFFDMKRLGVIPNRLKSKNIQVYLTGPEKQTAIDRNSGINAVNLPKTMDSKFWQFAIPYGEIIGNPLCKQNEL</sequence>
<evidence type="ECO:0000259" key="7">
    <source>
        <dbReference type="Pfam" id="PF14322"/>
    </source>
</evidence>
<dbReference type="Gene3D" id="1.25.40.390">
    <property type="match status" value="1"/>
</dbReference>
<comment type="similarity">
    <text evidence="2">Belongs to the SusD family.</text>
</comment>
<evidence type="ECO:0000313" key="9">
    <source>
        <dbReference type="Proteomes" id="UP000038200"/>
    </source>
</evidence>